<keyword evidence="1" id="KW-0597">Phosphoprotein</keyword>
<feature type="modified residue" description="4-aspartylphosphate" evidence="1">
    <location>
        <position position="86"/>
    </location>
</feature>
<dbReference type="PROSITE" id="PS50110">
    <property type="entry name" value="RESPONSE_REGULATORY"/>
    <property type="match status" value="1"/>
</dbReference>
<evidence type="ECO:0000313" key="5">
    <source>
        <dbReference type="Proteomes" id="UP001500839"/>
    </source>
</evidence>
<feature type="domain" description="Response regulatory" evidence="3">
    <location>
        <begin position="31"/>
        <end position="150"/>
    </location>
</feature>
<evidence type="ECO:0000313" key="4">
    <source>
        <dbReference type="EMBL" id="GAA4812030.1"/>
    </source>
</evidence>
<dbReference type="Proteomes" id="UP001500839">
    <property type="component" value="Unassembled WGS sequence"/>
</dbReference>
<feature type="region of interest" description="Disordered" evidence="2">
    <location>
        <begin position="1"/>
        <end position="26"/>
    </location>
</feature>
<protein>
    <submittedName>
        <fullName evidence="4">Response regulator transcription factor</fullName>
    </submittedName>
</protein>
<evidence type="ECO:0000256" key="1">
    <source>
        <dbReference type="PROSITE-ProRule" id="PRU00169"/>
    </source>
</evidence>
<name>A0ABP9CMB6_9ACTN</name>
<dbReference type="InterPro" id="IPR001789">
    <property type="entry name" value="Sig_transdc_resp-reg_receiver"/>
</dbReference>
<gene>
    <name evidence="4" type="ORF">GCM10023353_15950</name>
</gene>
<organism evidence="4 5">
    <name type="scientific">Tomitella cavernea</name>
    <dbReference type="NCBI Taxonomy" id="1387982"/>
    <lineage>
        <taxon>Bacteria</taxon>
        <taxon>Bacillati</taxon>
        <taxon>Actinomycetota</taxon>
        <taxon>Actinomycetes</taxon>
        <taxon>Mycobacteriales</taxon>
        <taxon>Tomitella</taxon>
    </lineage>
</organism>
<reference evidence="5" key="1">
    <citation type="journal article" date="2019" name="Int. J. Syst. Evol. Microbiol.">
        <title>The Global Catalogue of Microorganisms (GCM) 10K type strain sequencing project: providing services to taxonomists for standard genome sequencing and annotation.</title>
        <authorList>
            <consortium name="The Broad Institute Genomics Platform"/>
            <consortium name="The Broad Institute Genome Sequencing Center for Infectious Disease"/>
            <person name="Wu L."/>
            <person name="Ma J."/>
        </authorList>
    </citation>
    <scope>NUCLEOTIDE SEQUENCE [LARGE SCALE GENOMIC DNA]</scope>
    <source>
        <strain evidence="5">JCM 18542</strain>
    </source>
</reference>
<accession>A0ABP9CMB6</accession>
<sequence length="159" mass="16667">MGSIGGVKWKRAARPSARGGTDAAPGRRPARVLVYSSDHSTRAAVVDAIGTRPSPNLPEVAFLEVATAPMVLRYLDAGGIDVVILDGEASPAGGLGLARQLKDEIDQCPPVLVLLGRRADAWLAEWSHAEAAVVHPLDPFDVADEALRLLRSMVGSEAG</sequence>
<dbReference type="InterPro" id="IPR011006">
    <property type="entry name" value="CheY-like_superfamily"/>
</dbReference>
<dbReference type="SUPFAM" id="SSF52172">
    <property type="entry name" value="CheY-like"/>
    <property type="match status" value="1"/>
</dbReference>
<comment type="caution">
    <text evidence="4">The sequence shown here is derived from an EMBL/GenBank/DDBJ whole genome shotgun (WGS) entry which is preliminary data.</text>
</comment>
<evidence type="ECO:0000256" key="2">
    <source>
        <dbReference type="SAM" id="MobiDB-lite"/>
    </source>
</evidence>
<keyword evidence="5" id="KW-1185">Reference proteome</keyword>
<proteinExistence type="predicted"/>
<evidence type="ECO:0000259" key="3">
    <source>
        <dbReference type="PROSITE" id="PS50110"/>
    </source>
</evidence>
<dbReference type="EMBL" id="BAABKQ010000001">
    <property type="protein sequence ID" value="GAA4812030.1"/>
    <property type="molecule type" value="Genomic_DNA"/>
</dbReference>